<name>A0AAU1ZTD7_9ACTN</name>
<organism evidence="1">
    <name type="scientific">Streptomyces sp. NBC_00093</name>
    <dbReference type="NCBI Taxonomy" id="2975649"/>
    <lineage>
        <taxon>Bacteria</taxon>
        <taxon>Bacillati</taxon>
        <taxon>Actinomycetota</taxon>
        <taxon>Actinomycetes</taxon>
        <taxon>Kitasatosporales</taxon>
        <taxon>Streptomycetaceae</taxon>
        <taxon>Streptomyces</taxon>
    </lineage>
</organism>
<evidence type="ECO:0000313" key="1">
    <source>
        <dbReference type="EMBL" id="WTT15287.1"/>
    </source>
</evidence>
<dbReference type="EMBL" id="CP108222">
    <property type="protein sequence ID" value="WTT15287.1"/>
    <property type="molecule type" value="Genomic_DNA"/>
</dbReference>
<sequence>MAQPWSSSKVLLKVGITGVLGGGSYALTNLFESSEVAKITLSVLVAGSALIVQFMMDFESGTRRLEQKFDDHAQAVEERVKEGFARFGEITGFLGRLDTDTGRAEEVERLVRNVAALDPARARIFQAFADAEISRVAGLLGDLGGRYVDYEGEDREWLLTLARCANSTIDAASTHEDLAFWNTDLGRRYLEAQREAVDRRQVTIRRLIIVDTPEQITREIENLRVRQVRANIDVKIAAFSELPEELKIFPVNNFVVFDGAISYEVSPDFSTARGQTNEPVNPMIASTKLVLRTTDVDKRIERFDALWAEGN</sequence>
<dbReference type="AlphaFoldDB" id="A0AAU1ZTD7"/>
<accession>A0AAU1ZTD7</accession>
<protein>
    <submittedName>
        <fullName evidence="1">Uncharacterized protein</fullName>
    </submittedName>
</protein>
<gene>
    <name evidence="1" type="ORF">OHA22_06980</name>
</gene>
<reference evidence="1" key="1">
    <citation type="submission" date="2022-10" db="EMBL/GenBank/DDBJ databases">
        <title>The complete genomes of actinobacterial strains from the NBC collection.</title>
        <authorList>
            <person name="Joergensen T.S."/>
            <person name="Alvarez Arevalo M."/>
            <person name="Sterndorff E.B."/>
            <person name="Faurdal D."/>
            <person name="Vuksanovic O."/>
            <person name="Mourched A.-S."/>
            <person name="Charusanti P."/>
            <person name="Shaw S."/>
            <person name="Blin K."/>
            <person name="Weber T."/>
        </authorList>
    </citation>
    <scope>NUCLEOTIDE SEQUENCE</scope>
    <source>
        <strain evidence="1">NBC_00093</strain>
    </source>
</reference>
<proteinExistence type="predicted"/>